<dbReference type="EMBL" id="CP015453">
    <property type="protein sequence ID" value="AWH96589.1"/>
    <property type="molecule type" value="Genomic_DNA"/>
</dbReference>
<evidence type="ECO:0000256" key="1">
    <source>
        <dbReference type="ARBA" id="ARBA00006817"/>
    </source>
</evidence>
<proteinExistence type="inferred from homology"/>
<feature type="domain" description="Activator of Hsp90 ATPase homologue 1/2-like C-terminal" evidence="2">
    <location>
        <begin position="23"/>
        <end position="159"/>
    </location>
</feature>
<evidence type="ECO:0000259" key="2">
    <source>
        <dbReference type="Pfam" id="PF08327"/>
    </source>
</evidence>
<dbReference type="Gene3D" id="3.30.530.20">
    <property type="match status" value="2"/>
</dbReference>
<name>A0AAD0JTN0_9ACTN</name>
<dbReference type="InterPro" id="IPR023393">
    <property type="entry name" value="START-like_dom_sf"/>
</dbReference>
<reference evidence="3 4" key="1">
    <citation type="submission" date="2016-04" db="EMBL/GenBank/DDBJ databases">
        <title>Complete genome sequence of the haloalkaliphilic hydrocarbon-degrading bacterium Dietzia psychralcaliphila ILA-1T, isolated from a drain of a fish product-processing plant.</title>
        <authorList>
            <person name="Zhao J."/>
            <person name="Hu B."/>
            <person name="Geng S."/>
            <person name="Nie Y."/>
            <person name="Tang Y."/>
        </authorList>
    </citation>
    <scope>NUCLEOTIDE SEQUENCE [LARGE SCALE GENOMIC DNA]</scope>
    <source>
        <strain evidence="3 4">ILA-1</strain>
    </source>
</reference>
<keyword evidence="4" id="KW-1185">Reference proteome</keyword>
<gene>
    <name evidence="3" type="ORF">A6048_15075</name>
</gene>
<dbReference type="RefSeq" id="WP_107746703.1">
    <property type="nucleotide sequence ID" value="NZ_CP015453.1"/>
</dbReference>
<dbReference type="Pfam" id="PF08327">
    <property type="entry name" value="AHSA1"/>
    <property type="match status" value="2"/>
</dbReference>
<accession>A0AAD0JTN0</accession>
<dbReference type="SUPFAM" id="SSF55961">
    <property type="entry name" value="Bet v1-like"/>
    <property type="match status" value="2"/>
</dbReference>
<organism evidence="3 4">
    <name type="scientific">Dietzia psychralcaliphila</name>
    <dbReference type="NCBI Taxonomy" id="139021"/>
    <lineage>
        <taxon>Bacteria</taxon>
        <taxon>Bacillati</taxon>
        <taxon>Actinomycetota</taxon>
        <taxon>Actinomycetes</taxon>
        <taxon>Mycobacteriales</taxon>
        <taxon>Dietziaceae</taxon>
        <taxon>Dietzia</taxon>
    </lineage>
</organism>
<evidence type="ECO:0000313" key="4">
    <source>
        <dbReference type="Proteomes" id="UP000244903"/>
    </source>
</evidence>
<protein>
    <submittedName>
        <fullName evidence="3">ATPase</fullName>
    </submittedName>
</protein>
<comment type="similarity">
    <text evidence="1">Belongs to the AHA1 family.</text>
</comment>
<dbReference type="InterPro" id="IPR013538">
    <property type="entry name" value="ASHA1/2-like_C"/>
</dbReference>
<dbReference type="KEGG" id="dpc:A6048_15075"/>
<sequence>MPVTSVDKDLEGLTMTIVADFPVTVRRLWDAYVDPRQLERFWGPPEWPATFTRHDIYPGGRSEYYMTGPDGSRSGGYWEHLAVDEGNSFEILDGFTHEDGRPNTELPTMRATFAFEETDSGARLTTTTYFNSLDELEKLLAMGVEEGTRSAMAQIDDVLADLRSFAADRATAAQLLSDTQVRISRVLRGTPQQIWDAHHDPALLRLWSFGPDGWSMTVCEPAAAPGERHRYEFSPEQGVEGETFALTGELLESDPPYREVFTETMEGVDGPPTHNEQTLTPVEGGTLVSLVVTYADKEMRDIILGTGMTDGMEAGYRRLESEVLSRA</sequence>
<dbReference type="Proteomes" id="UP000244903">
    <property type="component" value="Chromosome"/>
</dbReference>
<dbReference type="AlphaFoldDB" id="A0AAD0JTN0"/>
<dbReference type="CDD" id="cd07814">
    <property type="entry name" value="SRPBCC_CalC_Aha1-like"/>
    <property type="match status" value="1"/>
</dbReference>
<feature type="domain" description="Activator of Hsp90 ATPase homologue 1/2-like C-terminal" evidence="2">
    <location>
        <begin position="190"/>
        <end position="321"/>
    </location>
</feature>
<evidence type="ECO:0000313" key="3">
    <source>
        <dbReference type="EMBL" id="AWH96589.1"/>
    </source>
</evidence>